<dbReference type="EC" id="3.5.2.14" evidence="2"/>
<dbReference type="Pfam" id="PF02538">
    <property type="entry name" value="Hydantoinase_B"/>
    <property type="match status" value="1"/>
</dbReference>
<dbReference type="EMBL" id="JAUSVO010000003">
    <property type="protein sequence ID" value="MDQ0438094.1"/>
    <property type="molecule type" value="Genomic_DNA"/>
</dbReference>
<evidence type="ECO:0000313" key="3">
    <source>
        <dbReference type="Proteomes" id="UP001241603"/>
    </source>
</evidence>
<dbReference type="PANTHER" id="PTHR11365:SF23">
    <property type="entry name" value="HYPOTHETICAL 5-OXOPROLINASE (EUROFUNG)-RELATED"/>
    <property type="match status" value="1"/>
</dbReference>
<proteinExistence type="predicted"/>
<dbReference type="RefSeq" id="WP_266349005.1">
    <property type="nucleotide sequence ID" value="NZ_JAPKNG010000003.1"/>
</dbReference>
<name>A0ABU0H710_9HYPH</name>
<accession>A0ABU0H710</accession>
<gene>
    <name evidence="2" type="ORF">QO014_002486</name>
</gene>
<dbReference type="Proteomes" id="UP001241603">
    <property type="component" value="Unassembled WGS sequence"/>
</dbReference>
<evidence type="ECO:0000259" key="1">
    <source>
        <dbReference type="Pfam" id="PF02538"/>
    </source>
</evidence>
<sequence length="581" mass="62874">MTKRDLILSQIIGGSLNTIADEMSATVTRTARSPVFNEAHDFTTAIFEFDGQKSRLVAQSPGCTLHLYAVVMAVDRAIEAFKYDLQPGDVILASDPYDGGTHIPDLVVIAPVFHDRKPVLFPAVRAHMGDVGGPVAGGYNPHARDIWQDGLVMPPLKIVSRGERRRDAFDLIVGNNRLAHWVQGDLESMIGACGLASRRIGELLDRYTLPVVRKALQSNIDYAEKRVRAEIASWPDGEFSAETFVDHDYAGGRDIRIACKAIVKGSDLTLDFTGTAPQVQGFINSPIANTLSFVFLAVAGCCDEDIPINEGYMAPVKVIAPEGTVVNPRRPAPVGNCTCVSGAEIAEVVLLAIGGLAPQRVGVNCHKNPLAFSFGNYADGRMWVQLNFLGFTGGAGAAYGTDGWGLYAPLMTGVTTPSIEMTEIQYPSRIVKHEYIPDRTGPGYWRGAPGLETVVEHLTETRNSVMMDGVRNTSRGYAGGGDGGANRVLLRDDEESAVEVPEAAFQHRLPPRGRLETIRGGGGGWGDALDRPAERVREDVRDGYVSREGALRDYGVVLDEQGALVSDATKRERERRRATGT</sequence>
<evidence type="ECO:0000313" key="2">
    <source>
        <dbReference type="EMBL" id="MDQ0438094.1"/>
    </source>
</evidence>
<dbReference type="InterPro" id="IPR045079">
    <property type="entry name" value="Oxoprolinase-like"/>
</dbReference>
<reference evidence="2 3" key="1">
    <citation type="submission" date="2023-07" db="EMBL/GenBank/DDBJ databases">
        <title>Genomic Encyclopedia of Type Strains, Phase IV (KMG-IV): sequencing the most valuable type-strain genomes for metagenomic binning, comparative biology and taxonomic classification.</title>
        <authorList>
            <person name="Goeker M."/>
        </authorList>
    </citation>
    <scope>NUCLEOTIDE SEQUENCE [LARGE SCALE GENOMIC DNA]</scope>
    <source>
        <strain evidence="2 3">B6-8</strain>
    </source>
</reference>
<comment type="caution">
    <text evidence="2">The sequence shown here is derived from an EMBL/GenBank/DDBJ whole genome shotgun (WGS) entry which is preliminary data.</text>
</comment>
<protein>
    <submittedName>
        <fullName evidence="2">N-methylhydantoinase B</fullName>
        <ecNumber evidence="2">3.5.2.14</ecNumber>
    </submittedName>
</protein>
<keyword evidence="3" id="KW-1185">Reference proteome</keyword>
<keyword evidence="2" id="KW-0378">Hydrolase</keyword>
<dbReference type="PANTHER" id="PTHR11365">
    <property type="entry name" value="5-OXOPROLINASE RELATED"/>
    <property type="match status" value="1"/>
</dbReference>
<dbReference type="GO" id="GO:0047423">
    <property type="term" value="F:N-methylhydantoinase (ATP-hydrolyzing) activity"/>
    <property type="evidence" value="ECO:0007669"/>
    <property type="project" value="UniProtKB-EC"/>
</dbReference>
<feature type="domain" description="Hydantoinase B/oxoprolinase" evidence="1">
    <location>
        <begin position="5"/>
        <end position="527"/>
    </location>
</feature>
<dbReference type="InterPro" id="IPR003692">
    <property type="entry name" value="Hydantoinase_B"/>
</dbReference>
<organism evidence="2 3">
    <name type="scientific">Kaistia dalseonensis</name>
    <dbReference type="NCBI Taxonomy" id="410840"/>
    <lineage>
        <taxon>Bacteria</taxon>
        <taxon>Pseudomonadati</taxon>
        <taxon>Pseudomonadota</taxon>
        <taxon>Alphaproteobacteria</taxon>
        <taxon>Hyphomicrobiales</taxon>
        <taxon>Kaistiaceae</taxon>
        <taxon>Kaistia</taxon>
    </lineage>
</organism>